<reference evidence="1" key="1">
    <citation type="submission" date="2021-02" db="EMBL/GenBank/DDBJ databases">
        <authorList>
            <person name="Nowell W R."/>
        </authorList>
    </citation>
    <scope>NUCLEOTIDE SEQUENCE</scope>
</reference>
<dbReference type="Proteomes" id="UP000663889">
    <property type="component" value="Unassembled WGS sequence"/>
</dbReference>
<organism evidence="1 2">
    <name type="scientific">Rotaria sordida</name>
    <dbReference type="NCBI Taxonomy" id="392033"/>
    <lineage>
        <taxon>Eukaryota</taxon>
        <taxon>Metazoa</taxon>
        <taxon>Spiralia</taxon>
        <taxon>Gnathifera</taxon>
        <taxon>Rotifera</taxon>
        <taxon>Eurotatoria</taxon>
        <taxon>Bdelloidea</taxon>
        <taxon>Philodinida</taxon>
        <taxon>Philodinidae</taxon>
        <taxon>Rotaria</taxon>
    </lineage>
</organism>
<dbReference type="AlphaFoldDB" id="A0A815ZP44"/>
<feature type="non-terminal residue" evidence="1">
    <location>
        <position position="76"/>
    </location>
</feature>
<accession>A0A815ZP44</accession>
<proteinExistence type="predicted"/>
<gene>
    <name evidence="1" type="ORF">SEV965_LOCUS40036</name>
</gene>
<protein>
    <submittedName>
        <fullName evidence="1">Uncharacterized protein</fullName>
    </submittedName>
</protein>
<evidence type="ECO:0000313" key="2">
    <source>
        <dbReference type="Proteomes" id="UP000663889"/>
    </source>
</evidence>
<sequence length="76" mass="7430">KIPPNSANGAGDAGASPGSIVINRNGPGDIIGALANNPPFTPGTFVTVPASFPTGYSNVAARFPVNNVCGGSGFIC</sequence>
<feature type="non-terminal residue" evidence="1">
    <location>
        <position position="1"/>
    </location>
</feature>
<dbReference type="EMBL" id="CAJNOU010021216">
    <property type="protein sequence ID" value="CAF1587298.1"/>
    <property type="molecule type" value="Genomic_DNA"/>
</dbReference>
<evidence type="ECO:0000313" key="1">
    <source>
        <dbReference type="EMBL" id="CAF1587298.1"/>
    </source>
</evidence>
<name>A0A815ZP44_9BILA</name>
<comment type="caution">
    <text evidence="1">The sequence shown here is derived from an EMBL/GenBank/DDBJ whole genome shotgun (WGS) entry which is preliminary data.</text>
</comment>